<dbReference type="Gene3D" id="3.40.720.10">
    <property type="entry name" value="Alkaline Phosphatase, subunit A"/>
    <property type="match status" value="1"/>
</dbReference>
<evidence type="ECO:0000313" key="5">
    <source>
        <dbReference type="EMBL" id="MFC3122448.1"/>
    </source>
</evidence>
<gene>
    <name evidence="5" type="ORF">ACFOHL_12535</name>
</gene>
<dbReference type="CDD" id="cd16146">
    <property type="entry name" value="ARS_like"/>
    <property type="match status" value="1"/>
</dbReference>
<evidence type="ECO:0000256" key="1">
    <source>
        <dbReference type="ARBA" id="ARBA00008779"/>
    </source>
</evidence>
<reference evidence="6" key="1">
    <citation type="journal article" date="2019" name="Int. J. Syst. Evol. Microbiol.">
        <title>The Global Catalogue of Microorganisms (GCM) 10K type strain sequencing project: providing services to taxonomists for standard genome sequencing and annotation.</title>
        <authorList>
            <consortium name="The Broad Institute Genomics Platform"/>
            <consortium name="The Broad Institute Genome Sequencing Center for Infectious Disease"/>
            <person name="Wu L."/>
            <person name="Ma J."/>
        </authorList>
    </citation>
    <scope>NUCLEOTIDE SEQUENCE [LARGE SCALE GENOMIC DNA]</scope>
    <source>
        <strain evidence="6">KCTC 52473</strain>
    </source>
</reference>
<feature type="domain" description="Sulfatase N-terminal" evidence="4">
    <location>
        <begin position="29"/>
        <end position="348"/>
    </location>
</feature>
<dbReference type="PANTHER" id="PTHR42693:SF53">
    <property type="entry name" value="ENDO-4-O-SULFATASE"/>
    <property type="match status" value="1"/>
</dbReference>
<keyword evidence="2" id="KW-0378">Hydrolase</keyword>
<accession>A0ABV7FQ45</accession>
<dbReference type="Proteomes" id="UP001595478">
    <property type="component" value="Unassembled WGS sequence"/>
</dbReference>
<feature type="chain" id="PRO_5045297509" evidence="3">
    <location>
        <begin position="26"/>
        <end position="589"/>
    </location>
</feature>
<dbReference type="Pfam" id="PF00884">
    <property type="entry name" value="Sulfatase"/>
    <property type="match status" value="1"/>
</dbReference>
<keyword evidence="6" id="KW-1185">Reference proteome</keyword>
<protein>
    <submittedName>
        <fullName evidence="5">Arylsulfatase</fullName>
    </submittedName>
</protein>
<comment type="caution">
    <text evidence="5">The sequence shown here is derived from an EMBL/GenBank/DDBJ whole genome shotgun (WGS) entry which is preliminary data.</text>
</comment>
<keyword evidence="3" id="KW-0732">Signal</keyword>
<dbReference type="RefSeq" id="WP_376920581.1">
    <property type="nucleotide sequence ID" value="NZ_JBHRSW010000023.1"/>
</dbReference>
<dbReference type="Gene3D" id="3.30.1120.10">
    <property type="match status" value="1"/>
</dbReference>
<comment type="similarity">
    <text evidence="1">Belongs to the sulfatase family.</text>
</comment>
<dbReference type="InterPro" id="IPR017850">
    <property type="entry name" value="Alkaline_phosphatase_core_sf"/>
</dbReference>
<evidence type="ECO:0000256" key="3">
    <source>
        <dbReference type="SAM" id="SignalP"/>
    </source>
</evidence>
<feature type="signal peptide" evidence="3">
    <location>
        <begin position="1"/>
        <end position="25"/>
    </location>
</feature>
<dbReference type="EMBL" id="JBHRSW010000023">
    <property type="protein sequence ID" value="MFC3122448.1"/>
    <property type="molecule type" value="Genomic_DNA"/>
</dbReference>
<evidence type="ECO:0000259" key="4">
    <source>
        <dbReference type="Pfam" id="PF00884"/>
    </source>
</evidence>
<organism evidence="5 6">
    <name type="scientific">Agaribacter flavus</name>
    <dbReference type="NCBI Taxonomy" id="1902781"/>
    <lineage>
        <taxon>Bacteria</taxon>
        <taxon>Pseudomonadati</taxon>
        <taxon>Pseudomonadota</taxon>
        <taxon>Gammaproteobacteria</taxon>
        <taxon>Alteromonadales</taxon>
        <taxon>Alteromonadaceae</taxon>
        <taxon>Agaribacter</taxon>
    </lineage>
</organism>
<name>A0ABV7FQ45_9ALTE</name>
<evidence type="ECO:0000313" key="6">
    <source>
        <dbReference type="Proteomes" id="UP001595478"/>
    </source>
</evidence>
<evidence type="ECO:0000256" key="2">
    <source>
        <dbReference type="ARBA" id="ARBA00022801"/>
    </source>
</evidence>
<sequence>MRWKKWTFVVFLMTFGSVGVTEALAKATPNIVLIMTDDQGYGDIGAHGNPYLKTPNIESIGAQGVTMPTFVTYPNCSATRAALLTGRYPYRVGVTAVVNVDHFMHASEVTLAEVLRDNGYRTGIFGKWHLGDSYPMRPSNQGFEEVLVHRAGGIGAPGNDIAGPPGNSYFNPILYHNDVEKTFEGYVDDIFTDAAINFIDQKSKDNEPFFVYLASNLPHWPLQVPDHRAERFREMGLHEDNALVYGMIENIDDNVGRVLKKLKDNNIEKNTIVIFMSDNGPRHRRTKNDPFPGRWVANLRGTKTSVYEAGIRVPFFVSWPGTLPENIKTETMGTALDIFPTLLEMAGIAVPPELNIDGHSLYSEWQGEPDKGLNERLFFTQLHYGSTPFQYMHFAVRGQKYKLVGPHDNPHQIYTQPTDAEIQDVIRRLQLFDLENDESERINIAAQHPEIVDTYLEAYENWFDDVTDELSKKGIQRIYLGTKEAPNAYLSRYDWGGPRGVFTRGNAGFWRVSTVAGKYQIKVTLPFIKKDGFVHLKYQDLHIKKKVAKGQTTLTFEDVKLQAGEGNLRIYVKTERLPVGPLFVKVEKR</sequence>
<dbReference type="InterPro" id="IPR050738">
    <property type="entry name" value="Sulfatase"/>
</dbReference>
<dbReference type="InterPro" id="IPR000917">
    <property type="entry name" value="Sulfatase_N"/>
</dbReference>
<proteinExistence type="inferred from homology"/>
<dbReference type="SUPFAM" id="SSF53649">
    <property type="entry name" value="Alkaline phosphatase-like"/>
    <property type="match status" value="1"/>
</dbReference>
<dbReference type="PANTHER" id="PTHR42693">
    <property type="entry name" value="ARYLSULFATASE FAMILY MEMBER"/>
    <property type="match status" value="1"/>
</dbReference>